<keyword evidence="7" id="KW-1185">Reference proteome</keyword>
<proteinExistence type="predicted"/>
<dbReference type="InterPro" id="IPR050368">
    <property type="entry name" value="ClC-type_chloride_channel"/>
</dbReference>
<gene>
    <name evidence="6" type="ORF">QBE54_02405</name>
</gene>
<reference evidence="6 7" key="1">
    <citation type="submission" date="2023-03" db="EMBL/GenBank/DDBJ databases">
        <title>Novel Species.</title>
        <authorList>
            <person name="Ma S."/>
        </authorList>
    </citation>
    <scope>NUCLEOTIDE SEQUENCE [LARGE SCALE GENOMIC DNA]</scope>
    <source>
        <strain evidence="6 7">B11</strain>
    </source>
</reference>
<feature type="transmembrane region" description="Helical" evidence="5">
    <location>
        <begin position="227"/>
        <end position="251"/>
    </location>
</feature>
<feature type="transmembrane region" description="Helical" evidence="5">
    <location>
        <begin position="383"/>
        <end position="400"/>
    </location>
</feature>
<dbReference type="PANTHER" id="PTHR43427:SF12">
    <property type="entry name" value="CHLORIDE TRANSPORTER"/>
    <property type="match status" value="1"/>
</dbReference>
<evidence type="ECO:0000256" key="3">
    <source>
        <dbReference type="ARBA" id="ARBA00022989"/>
    </source>
</evidence>
<dbReference type="InterPro" id="IPR001807">
    <property type="entry name" value="ClC"/>
</dbReference>
<dbReference type="EMBL" id="CP121689">
    <property type="protein sequence ID" value="WZL77213.1"/>
    <property type="molecule type" value="Genomic_DNA"/>
</dbReference>
<evidence type="ECO:0000313" key="6">
    <source>
        <dbReference type="EMBL" id="WZL77213.1"/>
    </source>
</evidence>
<organism evidence="6 7">
    <name type="scientific">Thermatribacter velox</name>
    <dbReference type="NCBI Taxonomy" id="3039681"/>
    <lineage>
        <taxon>Bacteria</taxon>
        <taxon>Pseudomonadati</taxon>
        <taxon>Atribacterota</taxon>
        <taxon>Atribacteria</taxon>
        <taxon>Atribacterales</taxon>
        <taxon>Thermatribacteraceae</taxon>
        <taxon>Thermatribacter</taxon>
    </lineage>
</organism>
<sequence length="440" mass="47133">MGVRSYFRTEFNELFLLFLSTVKWLALACIAGLVAGCGAFLFLKALKFSAAWVAGLFPAAFLLAPLGLLLSKLLVHFFSPEARGHGTERVIEAIHQRYGKIDFRVFPVKTLATLCTLSFGGSAGKEGPIAQIGASLVSMLGHLFRLSLQDLRRFVMCGLSAGFAAVFGTPVTGAIFGIEVLYVGQMEYGSLMSSTIASFISVYVVEVLGVRQVYFPSLGAHPLSFQVMLWAVAFGVVVALVARLFINLTYWTERFGDLLGRKLAFWVPPLLGGVALIGAALLGYKEALGVGMEVIEKTVQGNTFPGELWFVKIVLVALTLGMGGSGGVVTPMFFIGSILGMSFARLFSLNTAFWSQIGLAAFLGACANTPIAATIMAAELFGFDRAVVALLSVVVAYKLLGHRSIYPSQLLFMSKSLSIDVPLGRAVGELQQKTVGRGGY</sequence>
<comment type="subcellular location">
    <subcellularLocation>
        <location evidence="1">Membrane</location>
        <topology evidence="1">Multi-pass membrane protein</topology>
    </subcellularLocation>
</comment>
<protein>
    <submittedName>
        <fullName evidence="6">Chloride channel protein</fullName>
    </submittedName>
</protein>
<keyword evidence="3 5" id="KW-1133">Transmembrane helix</keyword>
<dbReference type="RefSeq" id="WP_369019378.1">
    <property type="nucleotide sequence ID" value="NZ_CP121689.1"/>
</dbReference>
<evidence type="ECO:0000256" key="4">
    <source>
        <dbReference type="ARBA" id="ARBA00023136"/>
    </source>
</evidence>
<evidence type="ECO:0000256" key="2">
    <source>
        <dbReference type="ARBA" id="ARBA00022692"/>
    </source>
</evidence>
<keyword evidence="2 5" id="KW-0812">Transmembrane</keyword>
<dbReference type="Gene3D" id="1.10.3080.10">
    <property type="entry name" value="Clc chloride channel"/>
    <property type="match status" value="1"/>
</dbReference>
<dbReference type="InterPro" id="IPR014743">
    <property type="entry name" value="Cl-channel_core"/>
</dbReference>
<name>A0ABZ2YE21_9BACT</name>
<feature type="transmembrane region" description="Helical" evidence="5">
    <location>
        <begin position="196"/>
        <end position="215"/>
    </location>
</feature>
<feature type="transmembrane region" description="Helical" evidence="5">
    <location>
        <begin position="50"/>
        <end position="70"/>
    </location>
</feature>
<evidence type="ECO:0000313" key="7">
    <source>
        <dbReference type="Proteomes" id="UP001461341"/>
    </source>
</evidence>
<dbReference type="Pfam" id="PF00654">
    <property type="entry name" value="Voltage_CLC"/>
    <property type="match status" value="1"/>
</dbReference>
<dbReference type="PANTHER" id="PTHR43427">
    <property type="entry name" value="CHLORIDE CHANNEL PROTEIN CLC-E"/>
    <property type="match status" value="1"/>
</dbReference>
<evidence type="ECO:0000256" key="1">
    <source>
        <dbReference type="ARBA" id="ARBA00004141"/>
    </source>
</evidence>
<evidence type="ECO:0000256" key="5">
    <source>
        <dbReference type="SAM" id="Phobius"/>
    </source>
</evidence>
<keyword evidence="4 5" id="KW-0472">Membrane</keyword>
<dbReference type="Proteomes" id="UP001461341">
    <property type="component" value="Chromosome"/>
</dbReference>
<feature type="transmembrane region" description="Helical" evidence="5">
    <location>
        <begin position="155"/>
        <end position="176"/>
    </location>
</feature>
<dbReference type="SUPFAM" id="SSF81340">
    <property type="entry name" value="Clc chloride channel"/>
    <property type="match status" value="1"/>
</dbReference>
<feature type="transmembrane region" description="Helical" evidence="5">
    <location>
        <begin position="24"/>
        <end position="43"/>
    </location>
</feature>
<dbReference type="PRINTS" id="PR00762">
    <property type="entry name" value="CLCHANNEL"/>
</dbReference>
<feature type="transmembrane region" description="Helical" evidence="5">
    <location>
        <begin position="263"/>
        <end position="284"/>
    </location>
</feature>
<accession>A0ABZ2YE21</accession>